<feature type="compositionally biased region" description="Polar residues" evidence="1">
    <location>
        <begin position="64"/>
        <end position="74"/>
    </location>
</feature>
<name>A0A0B5EHK4_STRA4</name>
<dbReference type="EMBL" id="CP010519">
    <property type="protein sequence ID" value="AJE80854.1"/>
    <property type="molecule type" value="Genomic_DNA"/>
</dbReference>
<sequence length="80" mass="8558">MRRVGPHAPGRRAYGAPGPDSARAVRRSEVLDVTGFSARSRTCRGRFLRSSPSRGAMDTRRRSGSAQPSAQSSRADAKAS</sequence>
<dbReference type="KEGG" id="sals:SLNWT_0478"/>
<accession>A0A0B5EHK4</accession>
<reference evidence="2 3" key="1">
    <citation type="submission" date="2015-01" db="EMBL/GenBank/DDBJ databases">
        <title>Enhanced salinomycin production by adjusting the supply of polyketide extender units in Streptomyce albus DSM 41398.</title>
        <authorList>
            <person name="Lu C."/>
        </authorList>
    </citation>
    <scope>NUCLEOTIDE SEQUENCE [LARGE SCALE GENOMIC DNA]</scope>
    <source>
        <strain evidence="3">ATCC 21838 / DSM 41398 / FERM P-419 / JCM 4703 / NBRC 107858</strain>
    </source>
</reference>
<gene>
    <name evidence="2" type="ORF">SLNWT_0478</name>
</gene>
<evidence type="ECO:0000313" key="2">
    <source>
        <dbReference type="EMBL" id="AJE80854.1"/>
    </source>
</evidence>
<evidence type="ECO:0000313" key="3">
    <source>
        <dbReference type="Proteomes" id="UP000031523"/>
    </source>
</evidence>
<feature type="region of interest" description="Disordered" evidence="1">
    <location>
        <begin position="1"/>
        <end position="26"/>
    </location>
</feature>
<evidence type="ECO:0000256" key="1">
    <source>
        <dbReference type="SAM" id="MobiDB-lite"/>
    </source>
</evidence>
<dbReference type="Proteomes" id="UP000031523">
    <property type="component" value="Chromosome"/>
</dbReference>
<keyword evidence="3" id="KW-1185">Reference proteome</keyword>
<organism evidence="2 3">
    <name type="scientific">Streptomyces albus (strain ATCC 21838 / DSM 41398 / FERM P-419 / JCM 4703 / NBRC 107858)</name>
    <dbReference type="NCBI Taxonomy" id="1081613"/>
    <lineage>
        <taxon>Bacteria</taxon>
        <taxon>Bacillati</taxon>
        <taxon>Actinomycetota</taxon>
        <taxon>Actinomycetes</taxon>
        <taxon>Kitasatosporales</taxon>
        <taxon>Streptomycetaceae</taxon>
        <taxon>Streptomyces</taxon>
    </lineage>
</organism>
<protein>
    <submittedName>
        <fullName evidence="2">Uncharacterized protein</fullName>
    </submittedName>
</protein>
<dbReference type="AlphaFoldDB" id="A0A0B5EHK4"/>
<feature type="region of interest" description="Disordered" evidence="1">
    <location>
        <begin position="44"/>
        <end position="80"/>
    </location>
</feature>
<proteinExistence type="predicted"/>